<dbReference type="CDD" id="cd03225">
    <property type="entry name" value="ABC_cobalt_CbiO_domain1"/>
    <property type="match status" value="1"/>
</dbReference>
<evidence type="ECO:0000259" key="11">
    <source>
        <dbReference type="PROSITE" id="PS50893"/>
    </source>
</evidence>
<evidence type="ECO:0000256" key="1">
    <source>
        <dbReference type="ARBA" id="ARBA00004202"/>
    </source>
</evidence>
<dbReference type="InterPro" id="IPR050095">
    <property type="entry name" value="ECF_ABC_transporter_ATP-bd"/>
</dbReference>
<dbReference type="PANTHER" id="PTHR43553">
    <property type="entry name" value="HEAVY METAL TRANSPORTER"/>
    <property type="match status" value="1"/>
</dbReference>
<dbReference type="Proteomes" id="UP000726170">
    <property type="component" value="Unassembled WGS sequence"/>
</dbReference>
<dbReference type="CDD" id="cd03226">
    <property type="entry name" value="ABC_cobalt_CbiO_domain2"/>
    <property type="match status" value="1"/>
</dbReference>
<comment type="caution">
    <text evidence="12">The sequence shown here is derived from an EMBL/GenBank/DDBJ whole genome shotgun (WGS) entry which is preliminary data.</text>
</comment>
<accession>A0ABS6ELB3</accession>
<comment type="similarity">
    <text evidence="2">Belongs to the ABC transporter superfamily.</text>
</comment>
<dbReference type="RefSeq" id="WP_216440606.1">
    <property type="nucleotide sequence ID" value="NZ_JAHLQF010000004.1"/>
</dbReference>
<comment type="subcellular location">
    <subcellularLocation>
        <location evidence="1">Cell membrane</location>
        <topology evidence="1">Peripheral membrane protein</topology>
    </subcellularLocation>
</comment>
<dbReference type="GO" id="GO:0005524">
    <property type="term" value="F:ATP binding"/>
    <property type="evidence" value="ECO:0007669"/>
    <property type="project" value="UniProtKB-KW"/>
</dbReference>
<gene>
    <name evidence="12" type="ORF">KQI86_16965</name>
</gene>
<keyword evidence="5" id="KW-0677">Repeat</keyword>
<dbReference type="PROSITE" id="PS50893">
    <property type="entry name" value="ABC_TRANSPORTER_2"/>
    <property type="match status" value="2"/>
</dbReference>
<evidence type="ECO:0000313" key="13">
    <source>
        <dbReference type="Proteomes" id="UP000726170"/>
    </source>
</evidence>
<dbReference type="InterPro" id="IPR003593">
    <property type="entry name" value="AAA+_ATPase"/>
</dbReference>
<dbReference type="PANTHER" id="PTHR43553:SF23">
    <property type="entry name" value="ABC TRANSPORTER ATP-BINDING COMPONENT"/>
    <property type="match status" value="1"/>
</dbReference>
<evidence type="ECO:0000256" key="10">
    <source>
        <dbReference type="ARBA" id="ARBA00025157"/>
    </source>
</evidence>
<evidence type="ECO:0000256" key="4">
    <source>
        <dbReference type="ARBA" id="ARBA00022475"/>
    </source>
</evidence>
<dbReference type="InterPro" id="IPR003439">
    <property type="entry name" value="ABC_transporter-like_ATP-bd"/>
</dbReference>
<evidence type="ECO:0000256" key="2">
    <source>
        <dbReference type="ARBA" id="ARBA00005417"/>
    </source>
</evidence>
<keyword evidence="8" id="KW-1278">Translocase</keyword>
<sequence length="459" mass="52264">MLKVKDVSFSYTKQMPSLEHINLDIQPGECILLCGESGCGKTTLTKVINGLIPHFYNQGTLNGEVIYRGKTIGNMRMYEIAKYISSVFQNPKSQFFHTQSDAEIVFGLENEGMDTNFIKKRFQKVVSDLHVNNLTGRSVFSMSGGEKQQLAFASVYAMNPKIYVLDEPTANIDQEAIERLTEIIKKIKERGHTVIIAEHRLFFLKDIIDRAIYIRNGKIEQILNKDEFFKLSEDQRISMGLRTLHKETLCLSYGSNDKDFVNVEITGLSCGFKRKFLFKNLNLSFKEGSILGITGKNGVGKSTLCRCIAGLHKEKSGTIKWNGKPLKMKKRRALCSMVMQDVNHQLFSDSVYNECRLGNEKVSDEKIFDVLEQFDLLKYKDAHPMSLSGGQKQRLAVETSILSEKKILIFDEPTSGLDYRRMINVSKQIKSLSERGHCIMIISHDIEFLNQTCNQVFQL</sequence>
<dbReference type="EMBL" id="JAHLQF010000004">
    <property type="protein sequence ID" value="MBU5486015.1"/>
    <property type="molecule type" value="Genomic_DNA"/>
</dbReference>
<keyword evidence="6" id="KW-0547">Nucleotide-binding</keyword>
<protein>
    <submittedName>
        <fullName evidence="12">Energy-coupling factor ABC transporter ATP-binding protein</fullName>
    </submittedName>
</protein>
<dbReference type="InterPro" id="IPR015856">
    <property type="entry name" value="ABC_transpr_CbiO/EcfA_su"/>
</dbReference>
<name>A0ABS6ELB3_9CLOT</name>
<keyword evidence="7 12" id="KW-0067">ATP-binding</keyword>
<evidence type="ECO:0000256" key="8">
    <source>
        <dbReference type="ARBA" id="ARBA00022967"/>
    </source>
</evidence>
<keyword evidence="3" id="KW-0813">Transport</keyword>
<proteinExistence type="inferred from homology"/>
<keyword evidence="9" id="KW-0472">Membrane</keyword>
<evidence type="ECO:0000256" key="7">
    <source>
        <dbReference type="ARBA" id="ARBA00022840"/>
    </source>
</evidence>
<evidence type="ECO:0000256" key="5">
    <source>
        <dbReference type="ARBA" id="ARBA00022737"/>
    </source>
</evidence>
<evidence type="ECO:0000256" key="6">
    <source>
        <dbReference type="ARBA" id="ARBA00022741"/>
    </source>
</evidence>
<evidence type="ECO:0000256" key="3">
    <source>
        <dbReference type="ARBA" id="ARBA00022448"/>
    </source>
</evidence>
<evidence type="ECO:0000313" key="12">
    <source>
        <dbReference type="EMBL" id="MBU5486015.1"/>
    </source>
</evidence>
<dbReference type="Pfam" id="PF00005">
    <property type="entry name" value="ABC_tran"/>
    <property type="match status" value="2"/>
</dbReference>
<dbReference type="SMART" id="SM00382">
    <property type="entry name" value="AAA"/>
    <property type="match status" value="2"/>
</dbReference>
<feature type="domain" description="ABC transporter" evidence="11">
    <location>
        <begin position="263"/>
        <end position="459"/>
    </location>
</feature>
<feature type="domain" description="ABC transporter" evidence="11">
    <location>
        <begin position="2"/>
        <end position="241"/>
    </location>
</feature>
<comment type="function">
    <text evidence="10">Probably part of an ABC transporter complex. Responsible for energy coupling to the transport system.</text>
</comment>
<organism evidence="12 13">
    <name type="scientific">Clostridium mobile</name>
    <dbReference type="NCBI Taxonomy" id="2841512"/>
    <lineage>
        <taxon>Bacteria</taxon>
        <taxon>Bacillati</taxon>
        <taxon>Bacillota</taxon>
        <taxon>Clostridia</taxon>
        <taxon>Eubacteriales</taxon>
        <taxon>Clostridiaceae</taxon>
        <taxon>Clostridium</taxon>
    </lineage>
</organism>
<reference evidence="12 13" key="1">
    <citation type="submission" date="2021-06" db="EMBL/GenBank/DDBJ databases">
        <authorList>
            <person name="Sun Q."/>
            <person name="Li D."/>
        </authorList>
    </citation>
    <scope>NUCLEOTIDE SEQUENCE [LARGE SCALE GENOMIC DNA]</scope>
    <source>
        <strain evidence="12 13">MSJ-11</strain>
    </source>
</reference>
<keyword evidence="13" id="KW-1185">Reference proteome</keyword>
<evidence type="ECO:0000256" key="9">
    <source>
        <dbReference type="ARBA" id="ARBA00023136"/>
    </source>
</evidence>
<keyword evidence="4" id="KW-1003">Cell membrane</keyword>